<name>A0A1M7AVF0_PSETH</name>
<dbReference type="Proteomes" id="UP000184363">
    <property type="component" value="Unassembled WGS sequence"/>
</dbReference>
<gene>
    <name evidence="1" type="ORF">SAMN05443637_13029</name>
</gene>
<reference evidence="1 2" key="1">
    <citation type="submission" date="2016-11" db="EMBL/GenBank/DDBJ databases">
        <authorList>
            <person name="Jaros S."/>
            <person name="Januszkiewicz K."/>
            <person name="Wedrychowicz H."/>
        </authorList>
    </citation>
    <scope>NUCLEOTIDE SEQUENCE [LARGE SCALE GENOMIC DNA]</scope>
    <source>
        <strain evidence="1 2">DSM 43832</strain>
    </source>
</reference>
<dbReference type="EMBL" id="FRAP01000030">
    <property type="protein sequence ID" value="SHL46713.1"/>
    <property type="molecule type" value="Genomic_DNA"/>
</dbReference>
<dbReference type="AlphaFoldDB" id="A0A1M7AVF0"/>
<evidence type="ECO:0000313" key="2">
    <source>
        <dbReference type="Proteomes" id="UP000184363"/>
    </source>
</evidence>
<evidence type="ECO:0000313" key="1">
    <source>
        <dbReference type="EMBL" id="SHL46713.1"/>
    </source>
</evidence>
<proteinExistence type="predicted"/>
<organism evidence="1 2">
    <name type="scientific">Pseudonocardia thermophila</name>
    <dbReference type="NCBI Taxonomy" id="1848"/>
    <lineage>
        <taxon>Bacteria</taxon>
        <taxon>Bacillati</taxon>
        <taxon>Actinomycetota</taxon>
        <taxon>Actinomycetes</taxon>
        <taxon>Pseudonocardiales</taxon>
        <taxon>Pseudonocardiaceae</taxon>
        <taxon>Pseudonocardia</taxon>
    </lineage>
</organism>
<sequence length="55" mass="5935">MSINATVTAQLPIVRALVTTGRHHLDRPGARPVTQYCSVRRTNGIGGAHAKDGRR</sequence>
<protein>
    <submittedName>
        <fullName evidence="1">Uncharacterized protein</fullName>
    </submittedName>
</protein>
<accession>A0A1M7AVF0</accession>
<dbReference type="STRING" id="1848.SAMN05443637_13029"/>
<dbReference type="RefSeq" id="WP_159444983.1">
    <property type="nucleotide sequence ID" value="NZ_FRAP01000030.1"/>
</dbReference>
<keyword evidence="2" id="KW-1185">Reference proteome</keyword>